<evidence type="ECO:0000313" key="1">
    <source>
        <dbReference type="EMBL" id="HGW59885.1"/>
    </source>
</evidence>
<reference evidence="1" key="1">
    <citation type="journal article" date="2020" name="mSystems">
        <title>Genome- and Community-Level Interaction Insights into Carbon Utilization and Element Cycling Functions of Hydrothermarchaeota in Hydrothermal Sediment.</title>
        <authorList>
            <person name="Zhou Z."/>
            <person name="Liu Y."/>
            <person name="Xu W."/>
            <person name="Pan J."/>
            <person name="Luo Z.H."/>
            <person name="Li M."/>
        </authorList>
    </citation>
    <scope>NUCLEOTIDE SEQUENCE [LARGE SCALE GENOMIC DNA]</scope>
    <source>
        <strain evidence="1">SpSt-794</strain>
    </source>
</reference>
<dbReference type="AlphaFoldDB" id="A0A7C4U1X6"/>
<dbReference type="EMBL" id="DTHV01000014">
    <property type="protein sequence ID" value="HGW59885.1"/>
    <property type="molecule type" value="Genomic_DNA"/>
</dbReference>
<name>A0A7C4U1X6_9BACT</name>
<gene>
    <name evidence="1" type="ORF">ENV82_00355</name>
</gene>
<proteinExistence type="predicted"/>
<organism evidence="1">
    <name type="scientific">Caldisericum exile</name>
    <dbReference type="NCBI Taxonomy" id="693075"/>
    <lineage>
        <taxon>Bacteria</taxon>
        <taxon>Pseudomonadati</taxon>
        <taxon>Caldisericota/Cryosericota group</taxon>
        <taxon>Caldisericota</taxon>
        <taxon>Caldisericia</taxon>
        <taxon>Caldisericales</taxon>
        <taxon>Caldisericaceae</taxon>
        <taxon>Caldisericum</taxon>
    </lineage>
</organism>
<sequence length="318" mass="32963">MKKNVAGQVIGAHLISKTDGSDVTTGTTTVYVTGDNGTQASGSGTVTHKGNGFWTYAPTQAETNYNHVAFTFVNSAAVSVTVQVYTNYPQSGDSYPTINTNLDARVSDVKAKTDQLTFTVTNKVDANVTHVAGTSQTARDLGAQLDVAVSSRASATDYTSARAAKLDNLDATISSRASASTALSNTVWTDTKAGYIDVAISSRAPESGGNIAAIKAKTDQLSFTVANRVDANALQVGDKTGYSLSSSGIDAIWDATGSLGLSFETLMQRAYEMINNKMTVNESTGAVTLLSLGGGSTIATGSVTSSSGTTTRNELSWV</sequence>
<accession>A0A7C4U1X6</accession>
<protein>
    <submittedName>
        <fullName evidence="1">Uncharacterized protein</fullName>
    </submittedName>
</protein>
<comment type="caution">
    <text evidence="1">The sequence shown here is derived from an EMBL/GenBank/DDBJ whole genome shotgun (WGS) entry which is preliminary data.</text>
</comment>